<gene>
    <name evidence="4" type="ORF">Lwal_1607</name>
</gene>
<dbReference type="Pfam" id="PF22483">
    <property type="entry name" value="Mu-transpos_C_2"/>
    <property type="match status" value="1"/>
</dbReference>
<reference evidence="4 5" key="1">
    <citation type="submission" date="2015-11" db="EMBL/GenBank/DDBJ databases">
        <title>Genomic analysis of 38 Legionella species identifies large and diverse effector repertoires.</title>
        <authorList>
            <person name="Burstein D."/>
            <person name="Amaro F."/>
            <person name="Zusman T."/>
            <person name="Lifshitz Z."/>
            <person name="Cohen O."/>
            <person name="Gilbert J.A."/>
            <person name="Pupko T."/>
            <person name="Shuman H.A."/>
            <person name="Segal G."/>
        </authorList>
    </citation>
    <scope>NUCLEOTIDE SEQUENCE [LARGE SCALE GENOMIC DNA]</scope>
    <source>
        <strain evidence="4 5">ATCC 51914</strain>
    </source>
</reference>
<evidence type="ECO:0000256" key="1">
    <source>
        <dbReference type="ARBA" id="ARBA00009277"/>
    </source>
</evidence>
<organism evidence="4 5">
    <name type="scientific">Legionella waltersii</name>
    <dbReference type="NCBI Taxonomy" id="66969"/>
    <lineage>
        <taxon>Bacteria</taxon>
        <taxon>Pseudomonadati</taxon>
        <taxon>Pseudomonadota</taxon>
        <taxon>Gammaproteobacteria</taxon>
        <taxon>Legionellales</taxon>
        <taxon>Legionellaceae</taxon>
        <taxon>Legionella</taxon>
    </lineage>
</organism>
<comment type="similarity">
    <text evidence="1">Belongs to the transposase IS21/IS408/IS1162 family.</text>
</comment>
<dbReference type="RefSeq" id="WP_058480301.1">
    <property type="nucleotide sequence ID" value="NZ_CAAAIQ010000015.1"/>
</dbReference>
<dbReference type="InterPro" id="IPR012337">
    <property type="entry name" value="RNaseH-like_sf"/>
</dbReference>
<feature type="domain" description="HTH IS408-type" evidence="2">
    <location>
        <begin position="11"/>
        <end position="92"/>
    </location>
</feature>
<dbReference type="PROSITE" id="PS50532">
    <property type="entry name" value="HTH_IS408"/>
    <property type="match status" value="1"/>
</dbReference>
<dbReference type="Gene3D" id="3.30.420.10">
    <property type="entry name" value="Ribonuclease H-like superfamily/Ribonuclease H"/>
    <property type="match status" value="1"/>
</dbReference>
<dbReference type="SUPFAM" id="SSF53098">
    <property type="entry name" value="Ribonuclease H-like"/>
    <property type="match status" value="1"/>
</dbReference>
<evidence type="ECO:0000259" key="3">
    <source>
        <dbReference type="PROSITE" id="PS50994"/>
    </source>
</evidence>
<dbReference type="PROSITE" id="PS50994">
    <property type="entry name" value="INTEGRASE"/>
    <property type="match status" value="1"/>
</dbReference>
<dbReference type="OrthoDB" id="2065409at2"/>
<name>A0A0W1ABW4_9GAMM</name>
<comment type="caution">
    <text evidence="4">The sequence shown here is derived from an EMBL/GenBank/DDBJ whole genome shotgun (WGS) entry which is preliminary data.</text>
</comment>
<dbReference type="GO" id="GO:0003676">
    <property type="term" value="F:nucleic acid binding"/>
    <property type="evidence" value="ECO:0007669"/>
    <property type="project" value="InterPro"/>
</dbReference>
<dbReference type="Proteomes" id="UP000054729">
    <property type="component" value="Unassembled WGS sequence"/>
</dbReference>
<dbReference type="AlphaFoldDB" id="A0A0W1ABW4"/>
<evidence type="ECO:0000313" key="4">
    <source>
        <dbReference type="EMBL" id="KTD78837.1"/>
    </source>
</evidence>
<dbReference type="EMBL" id="LNZB01000038">
    <property type="protein sequence ID" value="KTD78837.1"/>
    <property type="molecule type" value="Genomic_DNA"/>
</dbReference>
<dbReference type="PANTHER" id="PTHR35004:SF8">
    <property type="entry name" value="TRANSPOSASE RV3428C-RELATED"/>
    <property type="match status" value="1"/>
</dbReference>
<feature type="domain" description="Integrase catalytic" evidence="3">
    <location>
        <begin position="136"/>
        <end position="319"/>
    </location>
</feature>
<proteinExistence type="inferred from homology"/>
<sequence>MPNKRITMRNIREILRLRLVAGLSVRQIHRSARISVGAIQKLLSKATALGVTWPQVESLSDKELAVLFYPKADTNTSKRFVMPDWPLVHTELKRKGMTKQLLWEEYTEHYPNNCYSYPQYCANYMEWTKKQKRSMRQLHKAGEKLFVDYAGQTVPVIDASTGEIKRAQIFVAVLGCSSYTFAEATWTQSLPDWLSSHARALCFFGGTPELIIPDNLRSGVSKACRYDPDINPSYQQLAAHYGVGIIPARPYKPKDKAKAEVGVQVVERWILARLRHLSFFSLGELNACIKVLLKELNERPFKQMSGNRLSAFEQMDKPSLKPLPEHAYQFVDIKRVKVNIDYHVQYQRHHYSVPHQFVGEVLELHAEESRVCLYFQQKMIASHARKFFAGMTTESGHMPERHQKHHSWSPGRLKNWAKDIGPDVLLWVDRQLSRREHPEQSYRVCLGLLNLSRTYPAVRLNAACARANDAGLSRLKNIKNILESNLDRLPIQDNPIISLPQSHENIRGPHSFH</sequence>
<dbReference type="InterPro" id="IPR036397">
    <property type="entry name" value="RNaseH_sf"/>
</dbReference>
<accession>A0A0W1ABW4</accession>
<keyword evidence="5" id="KW-1185">Reference proteome</keyword>
<protein>
    <submittedName>
        <fullName evidence="4">Putative transposase</fullName>
    </submittedName>
</protein>
<dbReference type="NCBIfam" id="NF033546">
    <property type="entry name" value="transpos_IS21"/>
    <property type="match status" value="1"/>
</dbReference>
<dbReference type="PATRIC" id="fig|66969.6.peg.1754"/>
<dbReference type="GO" id="GO:0015074">
    <property type="term" value="P:DNA integration"/>
    <property type="evidence" value="ECO:0007669"/>
    <property type="project" value="InterPro"/>
</dbReference>
<dbReference type="STRING" id="66969.Lwal_1607"/>
<dbReference type="PANTHER" id="PTHR35004">
    <property type="entry name" value="TRANSPOSASE RV3428C-RELATED"/>
    <property type="match status" value="1"/>
</dbReference>
<dbReference type="InterPro" id="IPR054353">
    <property type="entry name" value="IstA-like_C"/>
</dbReference>
<dbReference type="Pfam" id="PF00665">
    <property type="entry name" value="rve"/>
    <property type="match status" value="1"/>
</dbReference>
<dbReference type="InterPro" id="IPR001584">
    <property type="entry name" value="Integrase_cat-core"/>
</dbReference>
<evidence type="ECO:0000313" key="5">
    <source>
        <dbReference type="Proteomes" id="UP000054729"/>
    </source>
</evidence>
<evidence type="ECO:0000259" key="2">
    <source>
        <dbReference type="PROSITE" id="PS50532"/>
    </source>
</evidence>
<dbReference type="InterPro" id="IPR017895">
    <property type="entry name" value="HTH_IS408/IS1162_type"/>
</dbReference>